<dbReference type="OrthoDB" id="10547067at2759"/>
<gene>
    <name evidence="2" type="ORF">EST38_g13886</name>
</gene>
<feature type="coiled-coil region" evidence="1">
    <location>
        <begin position="22"/>
        <end position="149"/>
    </location>
</feature>
<dbReference type="AlphaFoldDB" id="A0A4Q2CZN6"/>
<protein>
    <submittedName>
        <fullName evidence="2">Uncharacterized protein</fullName>
    </submittedName>
</protein>
<organism evidence="2 3">
    <name type="scientific">Candolleomyces aberdarensis</name>
    <dbReference type="NCBI Taxonomy" id="2316362"/>
    <lineage>
        <taxon>Eukaryota</taxon>
        <taxon>Fungi</taxon>
        <taxon>Dikarya</taxon>
        <taxon>Basidiomycota</taxon>
        <taxon>Agaricomycotina</taxon>
        <taxon>Agaricomycetes</taxon>
        <taxon>Agaricomycetidae</taxon>
        <taxon>Agaricales</taxon>
        <taxon>Agaricineae</taxon>
        <taxon>Psathyrellaceae</taxon>
        <taxon>Candolleomyces</taxon>
    </lineage>
</organism>
<sequence length="210" mass="24038">MEADPVEYPQIPQRPNPDSELVASLTQKHAKLEKRVDKLRRTTLSLWALTDSYMAQVQRAVQEKDAAIDGLRRAEERGEVAEIVWQEEGAKLAEELRGAKERLEQIESTDLAEKLRITKETEEAWKAERAGLQEELRLAEQRIVELEHTDMAVQLREAQGSTMVEHRRAMNFWLLLSKERRETQVLREALETGEFPTGIAQGLGVSEDLP</sequence>
<evidence type="ECO:0000313" key="3">
    <source>
        <dbReference type="Proteomes" id="UP000290288"/>
    </source>
</evidence>
<dbReference type="EMBL" id="SDEE01001488">
    <property type="protein sequence ID" value="RXW11969.1"/>
    <property type="molecule type" value="Genomic_DNA"/>
</dbReference>
<proteinExistence type="predicted"/>
<accession>A0A4Q2CZN6</accession>
<dbReference type="Proteomes" id="UP000290288">
    <property type="component" value="Unassembled WGS sequence"/>
</dbReference>
<keyword evidence="3" id="KW-1185">Reference proteome</keyword>
<reference evidence="2 3" key="1">
    <citation type="submission" date="2019-01" db="EMBL/GenBank/DDBJ databases">
        <title>Draft genome sequence of Psathyrella aberdarensis IHI B618.</title>
        <authorList>
            <person name="Buettner E."/>
            <person name="Kellner H."/>
        </authorList>
    </citation>
    <scope>NUCLEOTIDE SEQUENCE [LARGE SCALE GENOMIC DNA]</scope>
    <source>
        <strain evidence="2 3">IHI B618</strain>
    </source>
</reference>
<evidence type="ECO:0000313" key="2">
    <source>
        <dbReference type="EMBL" id="RXW11969.1"/>
    </source>
</evidence>
<name>A0A4Q2CZN6_9AGAR</name>
<keyword evidence="1" id="KW-0175">Coiled coil</keyword>
<evidence type="ECO:0000256" key="1">
    <source>
        <dbReference type="SAM" id="Coils"/>
    </source>
</evidence>
<comment type="caution">
    <text evidence="2">The sequence shown here is derived from an EMBL/GenBank/DDBJ whole genome shotgun (WGS) entry which is preliminary data.</text>
</comment>